<protein>
    <submittedName>
        <fullName evidence="2">Uncharacterized protein</fullName>
    </submittedName>
</protein>
<keyword evidence="1" id="KW-1133">Transmembrane helix</keyword>
<keyword evidence="1" id="KW-0472">Membrane</keyword>
<dbReference type="Proteomes" id="UP000237061">
    <property type="component" value="Unassembled WGS sequence"/>
</dbReference>
<keyword evidence="3" id="KW-1185">Reference proteome</keyword>
<name>A0A2S3ZT44_ARTGL</name>
<keyword evidence="1" id="KW-0812">Transmembrane</keyword>
<organism evidence="2 3">
    <name type="scientific">Arthrobacter glacialis</name>
    <dbReference type="NCBI Taxonomy" id="1664"/>
    <lineage>
        <taxon>Bacteria</taxon>
        <taxon>Bacillati</taxon>
        <taxon>Actinomycetota</taxon>
        <taxon>Actinomycetes</taxon>
        <taxon>Micrococcales</taxon>
        <taxon>Micrococcaceae</taxon>
        <taxon>Arthrobacter</taxon>
    </lineage>
</organism>
<dbReference type="EMBL" id="PPXC01000016">
    <property type="protein sequence ID" value="POH72162.1"/>
    <property type="molecule type" value="Genomic_DNA"/>
</dbReference>
<evidence type="ECO:0000313" key="3">
    <source>
        <dbReference type="Proteomes" id="UP000237061"/>
    </source>
</evidence>
<dbReference type="AlphaFoldDB" id="A0A2S3ZT44"/>
<proteinExistence type="predicted"/>
<feature type="transmembrane region" description="Helical" evidence="1">
    <location>
        <begin position="6"/>
        <end position="26"/>
    </location>
</feature>
<evidence type="ECO:0000313" key="2">
    <source>
        <dbReference type="EMBL" id="POH72162.1"/>
    </source>
</evidence>
<comment type="caution">
    <text evidence="2">The sequence shown here is derived from an EMBL/GenBank/DDBJ whole genome shotgun (WGS) entry which is preliminary data.</text>
</comment>
<accession>A0A2S3ZT44</accession>
<evidence type="ECO:0000256" key="1">
    <source>
        <dbReference type="SAM" id="Phobius"/>
    </source>
</evidence>
<gene>
    <name evidence="2" type="ORF">CVS27_16850</name>
</gene>
<reference evidence="2 3" key="1">
    <citation type="submission" date="2018-01" db="EMBL/GenBank/DDBJ databases">
        <title>Arthrobacter sp. nov., from glaciers in China.</title>
        <authorList>
            <person name="Liu Q."/>
            <person name="Xin Y.-H."/>
        </authorList>
    </citation>
    <scope>NUCLEOTIDE SEQUENCE [LARGE SCALE GENOMIC DNA]</scope>
    <source>
        <strain evidence="2 3">HLT2-12-2</strain>
    </source>
</reference>
<sequence length="100" mass="11180">MSTLVLMTIGISIAALVGLVLGLLTWPVPTDSIALRWLRSKRLKISRRQSSAAAKWLQRELPRVDGRYASGEWKTAYRAVGVSEERLQAAWFSQQPLATK</sequence>